<dbReference type="EMBL" id="CAAALY010250887">
    <property type="protein sequence ID" value="VEL35880.1"/>
    <property type="molecule type" value="Genomic_DNA"/>
</dbReference>
<protein>
    <submittedName>
        <fullName evidence="2">Uncharacterized protein</fullName>
    </submittedName>
</protein>
<proteinExistence type="predicted"/>
<gene>
    <name evidence="2" type="ORF">PXEA_LOCUS29320</name>
</gene>
<name>A0A448XG38_9PLAT</name>
<comment type="caution">
    <text evidence="2">The sequence shown here is derived from an EMBL/GenBank/DDBJ whole genome shotgun (WGS) entry which is preliminary data.</text>
</comment>
<evidence type="ECO:0000313" key="3">
    <source>
        <dbReference type="Proteomes" id="UP000784294"/>
    </source>
</evidence>
<feature type="region of interest" description="Disordered" evidence="1">
    <location>
        <begin position="1"/>
        <end position="78"/>
    </location>
</feature>
<evidence type="ECO:0000256" key="1">
    <source>
        <dbReference type="SAM" id="MobiDB-lite"/>
    </source>
</evidence>
<organism evidence="2 3">
    <name type="scientific">Protopolystoma xenopodis</name>
    <dbReference type="NCBI Taxonomy" id="117903"/>
    <lineage>
        <taxon>Eukaryota</taxon>
        <taxon>Metazoa</taxon>
        <taxon>Spiralia</taxon>
        <taxon>Lophotrochozoa</taxon>
        <taxon>Platyhelminthes</taxon>
        <taxon>Monogenea</taxon>
        <taxon>Polyopisthocotylea</taxon>
        <taxon>Polystomatidea</taxon>
        <taxon>Polystomatidae</taxon>
        <taxon>Protopolystoma</taxon>
    </lineage>
</organism>
<sequence length="190" mass="19815">MQAGRQAGRQAVKQASREAGSRAGGNSTEETSEATGHPVHTQADKRSRERGSWPGTGTASRGYFRNCGSRRGRGEEAADKGERQAAAAALKSILYVLVCVHACVCESAGETFGGSISEVSPSRLANLPAGRTISLQLTLSSCLLCPAVAPFRRLCGALQSVCGRFVRPDCLPACLPACLSARITGPPTAR</sequence>
<evidence type="ECO:0000313" key="2">
    <source>
        <dbReference type="EMBL" id="VEL35880.1"/>
    </source>
</evidence>
<accession>A0A448XG38</accession>
<dbReference type="Proteomes" id="UP000784294">
    <property type="component" value="Unassembled WGS sequence"/>
</dbReference>
<feature type="compositionally biased region" description="Basic and acidic residues" evidence="1">
    <location>
        <begin position="42"/>
        <end position="51"/>
    </location>
</feature>
<reference evidence="2" key="1">
    <citation type="submission" date="2018-11" db="EMBL/GenBank/DDBJ databases">
        <authorList>
            <consortium name="Pathogen Informatics"/>
        </authorList>
    </citation>
    <scope>NUCLEOTIDE SEQUENCE</scope>
</reference>
<dbReference type="AlphaFoldDB" id="A0A448XG38"/>
<keyword evidence="3" id="KW-1185">Reference proteome</keyword>